<evidence type="ECO:0000313" key="2">
    <source>
        <dbReference type="Proteomes" id="UP000199356"/>
    </source>
</evidence>
<protein>
    <submittedName>
        <fullName evidence="1">Uncharacterized protein</fullName>
    </submittedName>
</protein>
<dbReference type="Proteomes" id="UP000199356">
    <property type="component" value="Unassembled WGS sequence"/>
</dbReference>
<dbReference type="EMBL" id="FOXA01000002">
    <property type="protein sequence ID" value="SFP06745.1"/>
    <property type="molecule type" value="Genomic_DNA"/>
</dbReference>
<evidence type="ECO:0000313" key="1">
    <source>
        <dbReference type="EMBL" id="SFP06745.1"/>
    </source>
</evidence>
<keyword evidence="2" id="KW-1185">Reference proteome</keyword>
<sequence>MPIFPTSLCAAYVAVLSLLVMIWSVAGLLPVVAVAAAAELVVRYVEINRQRLRVTVRDHNDER</sequence>
<dbReference type="AlphaFoldDB" id="A0A1I5MB12"/>
<reference evidence="1 2" key="1">
    <citation type="submission" date="2016-10" db="EMBL/GenBank/DDBJ databases">
        <authorList>
            <person name="de Groot N.N."/>
        </authorList>
    </citation>
    <scope>NUCLEOTIDE SEQUENCE [LARGE SCALE GENOMIC DNA]</scope>
    <source>
        <strain evidence="1 2">DSM 19547</strain>
    </source>
</reference>
<name>A0A1I5MB12_9RHOB</name>
<dbReference type="STRING" id="441119.SAMN04488047_102186"/>
<accession>A0A1I5MB12</accession>
<proteinExistence type="predicted"/>
<organism evidence="1 2">
    <name type="scientific">Tranquillimonas alkanivorans</name>
    <dbReference type="NCBI Taxonomy" id="441119"/>
    <lineage>
        <taxon>Bacteria</taxon>
        <taxon>Pseudomonadati</taxon>
        <taxon>Pseudomonadota</taxon>
        <taxon>Alphaproteobacteria</taxon>
        <taxon>Rhodobacterales</taxon>
        <taxon>Roseobacteraceae</taxon>
        <taxon>Tranquillimonas</taxon>
    </lineage>
</organism>
<dbReference type="RefSeq" id="WP_093418300.1">
    <property type="nucleotide sequence ID" value="NZ_FOXA01000002.1"/>
</dbReference>
<gene>
    <name evidence="1" type="ORF">SAMN04488047_102186</name>
</gene>